<comment type="similarity">
    <text evidence="1">Belongs to the peptidase C56 family.</text>
</comment>
<dbReference type="CDD" id="cd03169">
    <property type="entry name" value="GATase1_PfpI_1"/>
    <property type="match status" value="2"/>
</dbReference>
<accession>A0A6P6TKJ3</accession>
<dbReference type="Pfam" id="PF01965">
    <property type="entry name" value="DJ-1_PfpI"/>
    <property type="match status" value="2"/>
</dbReference>
<dbReference type="AlphaFoldDB" id="A0A6P6TKJ3"/>
<dbReference type="InterPro" id="IPR029062">
    <property type="entry name" value="Class_I_gatase-like"/>
</dbReference>
<evidence type="ECO:0000256" key="1">
    <source>
        <dbReference type="ARBA" id="ARBA00008542"/>
    </source>
</evidence>
<dbReference type="NCBIfam" id="TIGR01382">
    <property type="entry name" value="PfpI"/>
    <property type="match status" value="2"/>
</dbReference>
<proteinExistence type="inferred from homology"/>
<organism evidence="3 4">
    <name type="scientific">Coffea arabica</name>
    <name type="common">Arabian coffee</name>
    <dbReference type="NCBI Taxonomy" id="13443"/>
    <lineage>
        <taxon>Eukaryota</taxon>
        <taxon>Viridiplantae</taxon>
        <taxon>Streptophyta</taxon>
        <taxon>Embryophyta</taxon>
        <taxon>Tracheophyta</taxon>
        <taxon>Spermatophyta</taxon>
        <taxon>Magnoliopsida</taxon>
        <taxon>eudicotyledons</taxon>
        <taxon>Gunneridae</taxon>
        <taxon>Pentapetalae</taxon>
        <taxon>asterids</taxon>
        <taxon>lamiids</taxon>
        <taxon>Gentianales</taxon>
        <taxon>Rubiaceae</taxon>
        <taxon>Ixoroideae</taxon>
        <taxon>Gardenieae complex</taxon>
        <taxon>Bertiereae - Coffeeae clade</taxon>
        <taxon>Coffeeae</taxon>
        <taxon>Coffea</taxon>
    </lineage>
</organism>
<dbReference type="InterPro" id="IPR006286">
    <property type="entry name" value="C56_PfpI-like"/>
</dbReference>
<sequence length="391" mass="41874">MAKPNGQKRVLLLCGDYMEDYEVMVPFQALLAYGVAVDAVCPGKKAGDLCRTSIHQFSGHQTYTESRGHNFTLNATFDEVETGTYDGLVIPGGRAPEYLAMDKSVLSLVKKFADSQKPIASICHGQLILAAADSVKGRRCTAYPALKPVLIAAGAHWVEPETWASCVADGNLITGATYEGHPEFINLFIKALGGSITGSAKRILFICGDFMEDYEVMVPFQSFQALECHVDAVCPNKGAGDKCATAVHDFEGDQTYSEKPGHDFTLTADFGAVDASSYDALVIPGGRAPEYLALNESVIKLVKHFMESGKPVASICHGQQILAAAGVLKGKKCTAYPAVKLNVVLSGASWLEPEPIDRCFTDGNLVTGAAWPGHPQFISQLMALLGIDVSF</sequence>
<dbReference type="OrthoDB" id="543156at2759"/>
<feature type="domain" description="DJ-1/PfpI" evidence="2">
    <location>
        <begin position="201"/>
        <end position="383"/>
    </location>
</feature>
<name>A0A6P6TKJ3_COFAR</name>
<evidence type="ECO:0000313" key="4">
    <source>
        <dbReference type="RefSeq" id="XP_027079049.1"/>
    </source>
</evidence>
<protein>
    <submittedName>
        <fullName evidence="4">Protein DJ-1 homolog D-like isoform X1</fullName>
    </submittedName>
</protein>
<reference evidence="3" key="1">
    <citation type="journal article" date="2025" name="Foods">
        <title>Unveiling the Microbial Signatures of Arabica Coffee Cherries: Insights into Ripeness Specific Diversity, Functional Traits, and Implications for Quality and Safety.</title>
        <authorList>
            <consortium name="RefSeq"/>
            <person name="Tenea G.N."/>
            <person name="Cifuentes V."/>
            <person name="Reyes P."/>
            <person name="Cevallos-Vallejos M."/>
        </authorList>
    </citation>
    <scope>NUCLEOTIDE SEQUENCE [LARGE SCALE GENOMIC DNA]</scope>
</reference>
<dbReference type="RefSeq" id="XP_027079049.1">
    <property type="nucleotide sequence ID" value="XM_027223248.2"/>
</dbReference>
<feature type="domain" description="DJ-1/PfpI" evidence="2">
    <location>
        <begin position="8"/>
        <end position="190"/>
    </location>
</feature>
<dbReference type="Gene3D" id="3.40.50.880">
    <property type="match status" value="2"/>
</dbReference>
<reference evidence="4" key="2">
    <citation type="submission" date="2025-08" db="UniProtKB">
        <authorList>
            <consortium name="RefSeq"/>
        </authorList>
    </citation>
    <scope>IDENTIFICATION</scope>
    <source>
        <tissue evidence="4">Leaves</tissue>
    </source>
</reference>
<evidence type="ECO:0000259" key="2">
    <source>
        <dbReference type="Pfam" id="PF01965"/>
    </source>
</evidence>
<gene>
    <name evidence="4" type="primary">LOC113702184</name>
</gene>
<dbReference type="Proteomes" id="UP001652660">
    <property type="component" value="Chromosome 7e"/>
</dbReference>
<evidence type="ECO:0000313" key="3">
    <source>
        <dbReference type="Proteomes" id="UP001652660"/>
    </source>
</evidence>
<dbReference type="InterPro" id="IPR002818">
    <property type="entry name" value="DJ-1/PfpI"/>
</dbReference>
<dbReference type="PROSITE" id="PS51276">
    <property type="entry name" value="PEPTIDASE_C56_PFPI"/>
    <property type="match status" value="2"/>
</dbReference>
<dbReference type="PANTHER" id="PTHR42733">
    <property type="entry name" value="DJ-1 PROTEIN"/>
    <property type="match status" value="1"/>
</dbReference>
<dbReference type="PANTHER" id="PTHR42733:SF2">
    <property type="entry name" value="DJ-1_THIJ_PFPI FAMILY PROTEIN"/>
    <property type="match status" value="1"/>
</dbReference>
<dbReference type="GeneID" id="113702184"/>
<dbReference type="SUPFAM" id="SSF52317">
    <property type="entry name" value="Class I glutamine amidotransferase-like"/>
    <property type="match status" value="2"/>
</dbReference>
<keyword evidence="3" id="KW-1185">Reference proteome</keyword>